<feature type="region of interest" description="Disordered" evidence="3">
    <location>
        <begin position="523"/>
        <end position="591"/>
    </location>
</feature>
<dbReference type="RefSeq" id="XP_022630861.1">
    <property type="nucleotide sequence ID" value="XM_022775076.1"/>
</dbReference>
<sequence>MTEYTFTWPKGPNEVLLTGDFDNWTGSLPLVKNVSSGDFAITMPISGAPDDKFRFKFIVDGDWQTSKDYETETSRDGIVNNSVSVAWLASASSKKQNSSKIPEIGLNLVAPEVAAPVLGTQAPQKAQPAPGSNKKNKKKKIQIKRRIRRNKKTGERTVLSEERSEIRSGTDTDTYETEETATATATSREETPLLADDDHTKAVHDHDFQSTVMPSQENQQKTLGEPGIAIMPNPQEIKEFSEIRDVDQNELNERLNRELAAKDDADLGHIVVKPEPERNEAEPVHSELKNPVKEKDLSAPDFPVVLKDDTEKEAVPSTDYSAQEKDLVAPVLQVASTQESVPKAPVQNKEVEPSTTEEKSEATRSGVTAPILGVTPLPLGVTPLPVSETAPPVTHSKEVNALPQAEDADVKALPPAEHSETLESSPAQATAAAVAADVANEAHEKVNSDHISKQEDVLPVPNAPVEGKTASVKTVKDFDISEQPETSTKGPITQEPVIAKNAVETSPADVDIVLVEGELDHLPPKTSLAAEPAALSQAPPSEEEPTGEVRGVPGATDLVGTESEDKFEAEAQAGTVEEAPEVISEEIGVITTPEQEAELIKKTLDPKHGKPGETTELLVVEGDIPPSQVAEYQEASEAAAAEAIQKQKPEEVAIEQAPIVKETVKSQKPATSKPKATPASPEKKKKKKGLFSKIKKIFN</sequence>
<keyword evidence="6" id="KW-1185">Reference proteome</keyword>
<evidence type="ECO:0000259" key="4">
    <source>
        <dbReference type="Pfam" id="PF16561"/>
    </source>
</evidence>
<gene>
    <name evidence="5" type="ORF">LALA0_S12e03884g</name>
</gene>
<organism evidence="5 6">
    <name type="scientific">Lachancea lanzarotensis</name>
    <dbReference type="NCBI Taxonomy" id="1245769"/>
    <lineage>
        <taxon>Eukaryota</taxon>
        <taxon>Fungi</taxon>
        <taxon>Dikarya</taxon>
        <taxon>Ascomycota</taxon>
        <taxon>Saccharomycotina</taxon>
        <taxon>Saccharomycetes</taxon>
        <taxon>Saccharomycetales</taxon>
        <taxon>Saccharomycetaceae</taxon>
        <taxon>Lachancea</taxon>
    </lineage>
</organism>
<dbReference type="PANTHER" id="PTHR10343">
    <property type="entry name" value="5'-AMP-ACTIVATED PROTEIN KINASE , BETA SUBUNIT"/>
    <property type="match status" value="1"/>
</dbReference>
<accession>A0A0C7NG38</accession>
<evidence type="ECO:0000313" key="5">
    <source>
        <dbReference type="EMBL" id="CEP64656.1"/>
    </source>
</evidence>
<feature type="compositionally biased region" description="Basic residues" evidence="3">
    <location>
        <begin position="134"/>
        <end position="151"/>
    </location>
</feature>
<evidence type="ECO:0000256" key="3">
    <source>
        <dbReference type="SAM" id="MobiDB-lite"/>
    </source>
</evidence>
<feature type="compositionally biased region" description="Low complexity" evidence="3">
    <location>
        <begin position="427"/>
        <end position="439"/>
    </location>
</feature>
<dbReference type="SUPFAM" id="SSF81296">
    <property type="entry name" value="E set domains"/>
    <property type="match status" value="1"/>
</dbReference>
<name>A0A0C7NG38_9SACH</name>
<dbReference type="GeneID" id="34688216"/>
<dbReference type="EMBL" id="LN736371">
    <property type="protein sequence ID" value="CEP64656.1"/>
    <property type="molecule type" value="Genomic_DNA"/>
</dbReference>
<feature type="region of interest" description="Disordered" evidence="3">
    <location>
        <begin position="274"/>
        <end position="301"/>
    </location>
</feature>
<dbReference type="GO" id="GO:0005634">
    <property type="term" value="C:nucleus"/>
    <property type="evidence" value="ECO:0007669"/>
    <property type="project" value="TreeGrafter"/>
</dbReference>
<dbReference type="InterPro" id="IPR014756">
    <property type="entry name" value="Ig_E-set"/>
</dbReference>
<dbReference type="HOGENOM" id="CLU_394344_0_0_1"/>
<protein>
    <submittedName>
        <fullName evidence="5">LALA0S12e03884g1_1</fullName>
    </submittedName>
</protein>
<dbReference type="GO" id="GO:0019901">
    <property type="term" value="F:protein kinase binding"/>
    <property type="evidence" value="ECO:0007669"/>
    <property type="project" value="TreeGrafter"/>
</dbReference>
<reference evidence="5 6" key="1">
    <citation type="submission" date="2014-12" db="EMBL/GenBank/DDBJ databases">
        <authorList>
            <person name="Neuveglise Cecile"/>
        </authorList>
    </citation>
    <scope>NUCLEOTIDE SEQUENCE [LARGE SCALE GENOMIC DNA]</scope>
    <source>
        <strain evidence="5 6">CBS 12615</strain>
    </source>
</reference>
<feature type="compositionally biased region" description="Low complexity" evidence="3">
    <location>
        <begin position="372"/>
        <end position="386"/>
    </location>
</feature>
<dbReference type="PANTHER" id="PTHR10343:SF81">
    <property type="entry name" value="CRUCIFORM DNA-RECOGNIZING PROTEIN 1-RELATED"/>
    <property type="match status" value="1"/>
</dbReference>
<dbReference type="STRING" id="1245769.A0A0C7NG38"/>
<evidence type="ECO:0000256" key="2">
    <source>
        <dbReference type="ARBA" id="ARBA00038216"/>
    </source>
</evidence>
<dbReference type="InterPro" id="IPR032640">
    <property type="entry name" value="AMPK1_CBM"/>
</dbReference>
<evidence type="ECO:0000313" key="6">
    <source>
        <dbReference type="Proteomes" id="UP000054304"/>
    </source>
</evidence>
<feature type="compositionally biased region" description="Basic and acidic residues" evidence="3">
    <location>
        <begin position="152"/>
        <end position="170"/>
    </location>
</feature>
<dbReference type="AlphaFoldDB" id="A0A0C7NG38"/>
<dbReference type="Proteomes" id="UP000054304">
    <property type="component" value="Unassembled WGS sequence"/>
</dbReference>
<feature type="region of interest" description="Disordered" evidence="3">
    <location>
        <begin position="121"/>
        <end position="193"/>
    </location>
</feature>
<dbReference type="GO" id="GO:0007165">
    <property type="term" value="P:signal transduction"/>
    <property type="evidence" value="ECO:0007669"/>
    <property type="project" value="TreeGrafter"/>
</dbReference>
<dbReference type="InterPro" id="IPR050827">
    <property type="entry name" value="CRP1_MDG1_kinase"/>
</dbReference>
<dbReference type="CDD" id="cd02859">
    <property type="entry name" value="E_set_AMPKbeta_like_N"/>
    <property type="match status" value="1"/>
</dbReference>
<dbReference type="GO" id="GO:0005737">
    <property type="term" value="C:cytoplasm"/>
    <property type="evidence" value="ECO:0007669"/>
    <property type="project" value="TreeGrafter"/>
</dbReference>
<feature type="region of interest" description="Disordered" evidence="3">
    <location>
        <begin position="657"/>
        <end position="699"/>
    </location>
</feature>
<feature type="compositionally biased region" description="Basic and acidic residues" evidence="3">
    <location>
        <begin position="349"/>
        <end position="362"/>
    </location>
</feature>
<dbReference type="OrthoDB" id="5976022at2759"/>
<feature type="compositionally biased region" description="Basic and acidic residues" evidence="3">
    <location>
        <begin position="274"/>
        <end position="298"/>
    </location>
</feature>
<dbReference type="GO" id="GO:0031588">
    <property type="term" value="C:nucleotide-activated protein kinase complex"/>
    <property type="evidence" value="ECO:0007669"/>
    <property type="project" value="TreeGrafter"/>
</dbReference>
<keyword evidence="1" id="KW-0597">Phosphoprotein</keyword>
<dbReference type="InterPro" id="IPR013783">
    <property type="entry name" value="Ig-like_fold"/>
</dbReference>
<feature type="domain" description="AMP-activated protein kinase glycogen-binding" evidence="4">
    <location>
        <begin position="4"/>
        <end position="86"/>
    </location>
</feature>
<proteinExistence type="inferred from homology"/>
<feature type="compositionally biased region" description="Basic residues" evidence="3">
    <location>
        <begin position="683"/>
        <end position="699"/>
    </location>
</feature>
<feature type="compositionally biased region" description="Basic and acidic residues" evidence="3">
    <location>
        <begin position="440"/>
        <end position="456"/>
    </location>
</feature>
<evidence type="ECO:0000256" key="1">
    <source>
        <dbReference type="ARBA" id="ARBA00022553"/>
    </source>
</evidence>
<dbReference type="Pfam" id="PF16561">
    <property type="entry name" value="AMPK1_CBM"/>
    <property type="match status" value="1"/>
</dbReference>
<feature type="region of interest" description="Disordered" evidence="3">
    <location>
        <begin position="336"/>
        <end position="507"/>
    </location>
</feature>
<dbReference type="Gene3D" id="2.60.40.10">
    <property type="entry name" value="Immunoglobulins"/>
    <property type="match status" value="1"/>
</dbReference>
<comment type="similarity">
    <text evidence="2">Belongs to the CRP1/MDG1 family.</text>
</comment>